<dbReference type="EMBL" id="CP067393">
    <property type="protein sequence ID" value="QQP84732.1"/>
    <property type="molecule type" value="Genomic_DNA"/>
</dbReference>
<protein>
    <recommendedName>
        <fullName evidence="4">Replication protein P</fullName>
    </recommendedName>
</protein>
<gene>
    <name evidence="2" type="ORF">JHT90_09965</name>
</gene>
<dbReference type="InterPro" id="IPR009731">
    <property type="entry name" value="P-like"/>
</dbReference>
<proteinExistence type="predicted"/>
<dbReference type="Proteomes" id="UP000595278">
    <property type="component" value="Chromosome"/>
</dbReference>
<evidence type="ECO:0000256" key="1">
    <source>
        <dbReference type="SAM" id="MobiDB-lite"/>
    </source>
</evidence>
<dbReference type="KEGG" id="eaz:JHT90_09965"/>
<organism evidence="2 3">
    <name type="scientific">Entomomonas asaccharolytica</name>
    <dbReference type="NCBI Taxonomy" id="2785331"/>
    <lineage>
        <taxon>Bacteria</taxon>
        <taxon>Pseudomonadati</taxon>
        <taxon>Pseudomonadota</taxon>
        <taxon>Gammaproteobacteria</taxon>
        <taxon>Pseudomonadales</taxon>
        <taxon>Pseudomonadaceae</taxon>
        <taxon>Entomomonas</taxon>
    </lineage>
</organism>
<evidence type="ECO:0000313" key="2">
    <source>
        <dbReference type="EMBL" id="QQP84732.1"/>
    </source>
</evidence>
<keyword evidence="3" id="KW-1185">Reference proteome</keyword>
<evidence type="ECO:0000313" key="3">
    <source>
        <dbReference type="Proteomes" id="UP000595278"/>
    </source>
</evidence>
<dbReference type="RefSeq" id="WP_201090629.1">
    <property type="nucleotide sequence ID" value="NZ_CP067393.1"/>
</dbReference>
<feature type="region of interest" description="Disordered" evidence="1">
    <location>
        <begin position="1"/>
        <end position="20"/>
    </location>
</feature>
<evidence type="ECO:0008006" key="4">
    <source>
        <dbReference type="Google" id="ProtNLM"/>
    </source>
</evidence>
<dbReference type="Pfam" id="PF06992">
    <property type="entry name" value="Phage_lambda_P"/>
    <property type="match status" value="1"/>
</dbReference>
<reference evidence="2 3" key="1">
    <citation type="submission" date="2021-01" db="EMBL/GenBank/DDBJ databases">
        <title>Entomomonas sp. F2A isolated from a house cricket (Acheta domesticus).</title>
        <authorList>
            <person name="Spergser J."/>
            <person name="Busse H.-J."/>
        </authorList>
    </citation>
    <scope>NUCLEOTIDE SEQUENCE [LARGE SCALE GENOMIC DNA]</scope>
    <source>
        <strain evidence="2 3">F2A</strain>
    </source>
</reference>
<dbReference type="AlphaFoldDB" id="A0A974NE05"/>
<accession>A0A974NE05</accession>
<dbReference type="GO" id="GO:0006270">
    <property type="term" value="P:DNA replication initiation"/>
    <property type="evidence" value="ECO:0007669"/>
    <property type="project" value="InterPro"/>
</dbReference>
<name>A0A974NE05_9GAMM</name>
<sequence length="229" mass="26228">MEKLSDLLNKPLPASAPQPTTLVGYESKTLENQQAMINVNTVFTTIRATYPAWYEKYYRDQKSEQVAKRIWLTGIKELTTQQVNNGLHRMVLECEFPPKLKEFMQLSKRVDGLACLDVAWGEALIGRYSHSVIKAAAELTGLFELKQASYDNLSLKKRFEYYFIQVTENFTKGNPLKAVEKNLNNTTDCILKAVEQQLEDRVKQRIKQQGINEQNARATCLALLGIKRH</sequence>